<dbReference type="AlphaFoldDB" id="A0A9N9HAI1"/>
<proteinExistence type="predicted"/>
<comment type="caution">
    <text evidence="2">The sequence shown here is derived from an EMBL/GenBank/DDBJ whole genome shotgun (WGS) entry which is preliminary data.</text>
</comment>
<dbReference type="Pfam" id="PF10544">
    <property type="entry name" value="T5orf172"/>
    <property type="match status" value="1"/>
</dbReference>
<dbReference type="InterPro" id="IPR018306">
    <property type="entry name" value="Phage_T5_Orf172_DNA-bd"/>
</dbReference>
<dbReference type="OrthoDB" id="2304001at2759"/>
<sequence>MNKRTYSSIKSDAISRAFFEAKVGRSYDNNRIKFLSPRANKGFCQAFDTITDKTCGSGCRVKSYMTYPVCNKHDKPKFVAAIHAKEYLKSIPIYSSLTDEFMNNLATYFTERSLDLKRPVEGGMFYVMHRIDIQNHPELYKIGLDISNENCDFEDRISQHEEGPCNAIFAEGYVTPTHSDCRLIDGLIRKLLAGSRVEFKCNCSSNHIEYYNDTALSIFECVEYWIYNNPTCPITDKIQNLISFSHSS</sequence>
<dbReference type="EMBL" id="CAJVPL010007893">
    <property type="protein sequence ID" value="CAG8671837.1"/>
    <property type="molecule type" value="Genomic_DNA"/>
</dbReference>
<gene>
    <name evidence="2" type="ORF">AGERDE_LOCUS12292</name>
</gene>
<evidence type="ECO:0000313" key="3">
    <source>
        <dbReference type="Proteomes" id="UP000789831"/>
    </source>
</evidence>
<evidence type="ECO:0000259" key="1">
    <source>
        <dbReference type="Pfam" id="PF10544"/>
    </source>
</evidence>
<name>A0A9N9HAI1_9GLOM</name>
<keyword evidence="3" id="KW-1185">Reference proteome</keyword>
<protein>
    <submittedName>
        <fullName evidence="2">8984_t:CDS:1</fullName>
    </submittedName>
</protein>
<accession>A0A9N9HAI1</accession>
<feature type="domain" description="Bacteriophage T5 Orf172 DNA-binding" evidence="1">
    <location>
        <begin position="124"/>
        <end position="225"/>
    </location>
</feature>
<dbReference type="Proteomes" id="UP000789831">
    <property type="component" value="Unassembled WGS sequence"/>
</dbReference>
<evidence type="ECO:0000313" key="2">
    <source>
        <dbReference type="EMBL" id="CAG8671837.1"/>
    </source>
</evidence>
<organism evidence="2 3">
    <name type="scientific">Ambispora gerdemannii</name>
    <dbReference type="NCBI Taxonomy" id="144530"/>
    <lineage>
        <taxon>Eukaryota</taxon>
        <taxon>Fungi</taxon>
        <taxon>Fungi incertae sedis</taxon>
        <taxon>Mucoromycota</taxon>
        <taxon>Glomeromycotina</taxon>
        <taxon>Glomeromycetes</taxon>
        <taxon>Archaeosporales</taxon>
        <taxon>Ambisporaceae</taxon>
        <taxon>Ambispora</taxon>
    </lineage>
</organism>
<reference evidence="2" key="1">
    <citation type="submission" date="2021-06" db="EMBL/GenBank/DDBJ databases">
        <authorList>
            <person name="Kallberg Y."/>
            <person name="Tangrot J."/>
            <person name="Rosling A."/>
        </authorList>
    </citation>
    <scope>NUCLEOTIDE SEQUENCE</scope>
    <source>
        <strain evidence="2">MT106</strain>
    </source>
</reference>